<keyword evidence="3" id="KW-1185">Reference proteome</keyword>
<gene>
    <name evidence="2" type="ORF">SAMN04488025_1355</name>
</gene>
<dbReference type="Proteomes" id="UP000198661">
    <property type="component" value="Unassembled WGS sequence"/>
</dbReference>
<dbReference type="STRING" id="201973.SAMN04488025_1355"/>
<feature type="region of interest" description="Disordered" evidence="1">
    <location>
        <begin position="144"/>
        <end position="171"/>
    </location>
</feature>
<name>A0A1I2RVS6_9BACL</name>
<evidence type="ECO:0000313" key="2">
    <source>
        <dbReference type="EMBL" id="SFG44734.1"/>
    </source>
</evidence>
<evidence type="ECO:0000256" key="1">
    <source>
        <dbReference type="SAM" id="MobiDB-lite"/>
    </source>
</evidence>
<proteinExistence type="predicted"/>
<dbReference type="EMBL" id="FOOK01000035">
    <property type="protein sequence ID" value="SFG44734.1"/>
    <property type="molecule type" value="Genomic_DNA"/>
</dbReference>
<reference evidence="2 3" key="1">
    <citation type="submission" date="2016-10" db="EMBL/GenBank/DDBJ databases">
        <authorList>
            <person name="de Groot N.N."/>
        </authorList>
    </citation>
    <scope>NUCLEOTIDE SEQUENCE [LARGE SCALE GENOMIC DNA]</scope>
    <source>
        <strain evidence="2 3">DSM 44945</strain>
    </source>
</reference>
<evidence type="ECO:0000313" key="3">
    <source>
        <dbReference type="Proteomes" id="UP000198661"/>
    </source>
</evidence>
<accession>A0A1I2RVS6</accession>
<dbReference type="AlphaFoldDB" id="A0A1I2RVS6"/>
<protein>
    <submittedName>
        <fullName evidence="2">Uncharacterized protein</fullName>
    </submittedName>
</protein>
<sequence>MKWFFKAWKRLRRSRGWARRGSPTMEYVIIIAVGALFTGLLYMTISDGKGLIQSAMEEKVREIIQGQLPEGNVPPGNTSGLAIPSVGIRRQTVLLMSVFLRSWAVPTDSAQLRVCPRQQAVPLLPAPGAGREIQHPAVILPHLHPKRSPEKKAGYPGCGTKRKTIWPPDKS</sequence>
<organism evidence="2 3">
    <name type="scientific">Planifilum fulgidum</name>
    <dbReference type="NCBI Taxonomy" id="201973"/>
    <lineage>
        <taxon>Bacteria</taxon>
        <taxon>Bacillati</taxon>
        <taxon>Bacillota</taxon>
        <taxon>Bacilli</taxon>
        <taxon>Bacillales</taxon>
        <taxon>Thermoactinomycetaceae</taxon>
        <taxon>Planifilum</taxon>
    </lineage>
</organism>